<proteinExistence type="predicted"/>
<evidence type="ECO:0000256" key="1">
    <source>
        <dbReference type="ARBA" id="ARBA00023015"/>
    </source>
</evidence>
<evidence type="ECO:0000259" key="4">
    <source>
        <dbReference type="PROSITE" id="PS01124"/>
    </source>
</evidence>
<organism evidence="5 6">
    <name type="scientific">Winogradskyella aquimaris</name>
    <dbReference type="NCBI Taxonomy" id="864074"/>
    <lineage>
        <taxon>Bacteria</taxon>
        <taxon>Pseudomonadati</taxon>
        <taxon>Bacteroidota</taxon>
        <taxon>Flavobacteriia</taxon>
        <taxon>Flavobacteriales</taxon>
        <taxon>Flavobacteriaceae</taxon>
        <taxon>Winogradskyella</taxon>
    </lineage>
</organism>
<dbReference type="PANTHER" id="PTHR43280">
    <property type="entry name" value="ARAC-FAMILY TRANSCRIPTIONAL REGULATOR"/>
    <property type="match status" value="1"/>
</dbReference>
<comment type="caution">
    <text evidence="5">The sequence shown here is derived from an EMBL/GenBank/DDBJ whole genome shotgun (WGS) entry which is preliminary data.</text>
</comment>
<dbReference type="PROSITE" id="PS00041">
    <property type="entry name" value="HTH_ARAC_FAMILY_1"/>
    <property type="match status" value="1"/>
</dbReference>
<dbReference type="InterPro" id="IPR018060">
    <property type="entry name" value="HTH_AraC"/>
</dbReference>
<keyword evidence="2" id="KW-0238">DNA-binding</keyword>
<keyword evidence="6" id="KW-1185">Reference proteome</keyword>
<name>A0ABU5EJU9_9FLAO</name>
<dbReference type="PANTHER" id="PTHR43280:SF28">
    <property type="entry name" value="HTH-TYPE TRANSCRIPTIONAL ACTIVATOR RHAS"/>
    <property type="match status" value="1"/>
</dbReference>
<evidence type="ECO:0000313" key="6">
    <source>
        <dbReference type="Proteomes" id="UP001285855"/>
    </source>
</evidence>
<accession>A0ABU5EJU9</accession>
<gene>
    <name evidence="5" type="ORF">SNF14_01380</name>
</gene>
<dbReference type="SUPFAM" id="SSF46689">
    <property type="entry name" value="Homeodomain-like"/>
    <property type="match status" value="1"/>
</dbReference>
<evidence type="ECO:0000256" key="3">
    <source>
        <dbReference type="ARBA" id="ARBA00023163"/>
    </source>
</evidence>
<dbReference type="EMBL" id="JAXDAE010000001">
    <property type="protein sequence ID" value="MDY2585975.1"/>
    <property type="molecule type" value="Genomic_DNA"/>
</dbReference>
<protein>
    <submittedName>
        <fullName evidence="5">Helix-turn-helix domain-containing protein</fullName>
    </submittedName>
</protein>
<evidence type="ECO:0000313" key="5">
    <source>
        <dbReference type="EMBL" id="MDY2585975.1"/>
    </source>
</evidence>
<dbReference type="Gene3D" id="3.30.70.100">
    <property type="match status" value="1"/>
</dbReference>
<feature type="domain" description="HTH araC/xylS-type" evidence="4">
    <location>
        <begin position="98"/>
        <end position="177"/>
    </location>
</feature>
<keyword evidence="3" id="KW-0804">Transcription</keyword>
<evidence type="ECO:0000256" key="2">
    <source>
        <dbReference type="ARBA" id="ARBA00023125"/>
    </source>
</evidence>
<keyword evidence="1" id="KW-0805">Transcription regulation</keyword>
<dbReference type="SMART" id="SM00342">
    <property type="entry name" value="HTH_ARAC"/>
    <property type="match status" value="1"/>
</dbReference>
<dbReference type="Pfam" id="PF12833">
    <property type="entry name" value="HTH_18"/>
    <property type="match status" value="1"/>
</dbReference>
<dbReference type="InterPro" id="IPR009057">
    <property type="entry name" value="Homeodomain-like_sf"/>
</dbReference>
<sequence>MSYKVHIKNMVCPRCISAVSNILQELKIPYSSIKLGEVELTKSLSVENKNKFSKALQDIGFSLINDRRSQLIEQMKTLVVDKIYYSSEDLNIKWTDFISEKLRLDYKYLSSLFSSVESITFEQYIINQKIERVKELIVYDELTLSEIAFKLNYSSVAYLSNQFKKVTGMTPTQFKNNRDKNRKSLDEF</sequence>
<dbReference type="InterPro" id="IPR018062">
    <property type="entry name" value="HTH_AraC-typ_CS"/>
</dbReference>
<reference evidence="5 6" key="1">
    <citation type="submission" date="2023-11" db="EMBL/GenBank/DDBJ databases">
        <title>Winogradskyella pelagius sp. nov., isolated from coastal sediment.</title>
        <authorList>
            <person name="Li F."/>
        </authorList>
    </citation>
    <scope>NUCLEOTIDE SEQUENCE [LARGE SCALE GENOMIC DNA]</scope>
    <source>
        <strain evidence="5 6">KCTC 23502</strain>
    </source>
</reference>
<dbReference type="Gene3D" id="1.10.10.60">
    <property type="entry name" value="Homeodomain-like"/>
    <property type="match status" value="1"/>
</dbReference>
<dbReference type="RefSeq" id="WP_281138995.1">
    <property type="nucleotide sequence ID" value="NZ_JAXDAE010000001.1"/>
</dbReference>
<dbReference type="Proteomes" id="UP001285855">
    <property type="component" value="Unassembled WGS sequence"/>
</dbReference>
<dbReference type="PROSITE" id="PS01124">
    <property type="entry name" value="HTH_ARAC_FAMILY_2"/>
    <property type="match status" value="1"/>
</dbReference>